<name>A0A7M5XDY9_9CNID</name>
<dbReference type="InterPro" id="IPR036508">
    <property type="entry name" value="Chitin-bd_dom_sf"/>
</dbReference>
<dbReference type="PANTHER" id="PTHR23301:SF0">
    <property type="entry name" value="CHITIN-BINDING TYPE-2 DOMAIN-CONTAINING PROTEIN-RELATED"/>
    <property type="match status" value="1"/>
</dbReference>
<proteinExistence type="predicted"/>
<dbReference type="GO" id="GO:0008061">
    <property type="term" value="F:chitin binding"/>
    <property type="evidence" value="ECO:0007669"/>
    <property type="project" value="UniProtKB-KW"/>
</dbReference>
<accession>A0A7M5XDY9</accession>
<evidence type="ECO:0000259" key="7">
    <source>
        <dbReference type="PROSITE" id="PS50940"/>
    </source>
</evidence>
<keyword evidence="3" id="KW-0677">Repeat</keyword>
<keyword evidence="9" id="KW-1185">Reference proteome</keyword>
<dbReference type="EnsemblMetazoa" id="CLYHEMT021929.1">
    <property type="protein sequence ID" value="CLYHEMP021929.1"/>
    <property type="gene ID" value="CLYHEMG021929"/>
</dbReference>
<evidence type="ECO:0000313" key="9">
    <source>
        <dbReference type="Proteomes" id="UP000594262"/>
    </source>
</evidence>
<evidence type="ECO:0000256" key="4">
    <source>
        <dbReference type="ARBA" id="ARBA00023157"/>
    </source>
</evidence>
<feature type="signal peptide" evidence="6">
    <location>
        <begin position="1"/>
        <end position="22"/>
    </location>
</feature>
<keyword evidence="4" id="KW-1015">Disulfide bond</keyword>
<dbReference type="GO" id="GO:0005576">
    <property type="term" value="C:extracellular region"/>
    <property type="evidence" value="ECO:0007669"/>
    <property type="project" value="InterPro"/>
</dbReference>
<evidence type="ECO:0000256" key="3">
    <source>
        <dbReference type="ARBA" id="ARBA00022737"/>
    </source>
</evidence>
<reference evidence="8" key="1">
    <citation type="submission" date="2021-01" db="UniProtKB">
        <authorList>
            <consortium name="EnsemblMetazoa"/>
        </authorList>
    </citation>
    <scope>IDENTIFICATION</scope>
</reference>
<dbReference type="GeneID" id="136812677"/>
<evidence type="ECO:0000313" key="8">
    <source>
        <dbReference type="EnsemblMetazoa" id="CLYHEMP021929.1"/>
    </source>
</evidence>
<evidence type="ECO:0000256" key="6">
    <source>
        <dbReference type="SAM" id="SignalP"/>
    </source>
</evidence>
<dbReference type="RefSeq" id="XP_066925304.1">
    <property type="nucleotide sequence ID" value="XM_067069203.1"/>
</dbReference>
<dbReference type="OrthoDB" id="6020543at2759"/>
<dbReference type="InterPro" id="IPR002557">
    <property type="entry name" value="Chitin-bd_dom"/>
</dbReference>
<dbReference type="SMART" id="SM00494">
    <property type="entry name" value="ChtBD2"/>
    <property type="match status" value="2"/>
</dbReference>
<dbReference type="RefSeq" id="XP_066925303.1">
    <property type="nucleotide sequence ID" value="XM_067069202.1"/>
</dbReference>
<feature type="chain" id="PRO_5029719951" description="Chitin-binding type-2 domain-containing protein" evidence="6">
    <location>
        <begin position="23"/>
        <end position="788"/>
    </location>
</feature>
<evidence type="ECO:0000256" key="2">
    <source>
        <dbReference type="ARBA" id="ARBA00022729"/>
    </source>
</evidence>
<evidence type="ECO:0000256" key="5">
    <source>
        <dbReference type="ARBA" id="ARBA00023180"/>
    </source>
</evidence>
<dbReference type="PANTHER" id="PTHR23301">
    <property type="entry name" value="CHITIN BINDING PERITROPHIN-A"/>
    <property type="match status" value="1"/>
</dbReference>
<keyword evidence="5" id="KW-0325">Glycoprotein</keyword>
<dbReference type="PROSITE" id="PS50940">
    <property type="entry name" value="CHIT_BIND_II"/>
    <property type="match status" value="2"/>
</dbReference>
<keyword evidence="1" id="KW-0147">Chitin-binding</keyword>
<dbReference type="AlphaFoldDB" id="A0A7M5XDY9"/>
<dbReference type="Proteomes" id="UP000594262">
    <property type="component" value="Unplaced"/>
</dbReference>
<dbReference type="Pfam" id="PF01607">
    <property type="entry name" value="CBM_14"/>
    <property type="match status" value="2"/>
</dbReference>
<dbReference type="SUPFAM" id="SSF57625">
    <property type="entry name" value="Invertebrate chitin-binding proteins"/>
    <property type="match status" value="2"/>
</dbReference>
<feature type="domain" description="Chitin-binding type-2" evidence="7">
    <location>
        <begin position="644"/>
        <end position="701"/>
    </location>
</feature>
<sequence length="788" mass="87882">MKMVMSYCKAVLLYIFCMSCHAVRDLYRDLDGGFGEELDFSQTSGRSNQRIIQCDLGDDFKMFGTPSRTAFVHFSGVLTFDPSTAREISTLRCQQRPDSTLDFIAPYWRHYDHGKISIMEYNKNAVVEPPSSLLPSITTIPTVSSDILSTTVNILPITSTALLATPAMSNIASSEVISATSSVIAPSSSIKDLTSSVKSTPSTFSSIPTSIGSSISLQSESVSPSLSIAASSFMSTPIQPMPTESQAPITTESTQIDEQIDQPMTTAQSNDQSTNGIESINQSTESATTFEPVINIVVDEDNHRSRRNTDTDKDTSNLLQFPVKFLPDIATDLKEAFETGKKLNRVTVKQRNNLTADRIERVIAFTWFDMYSDAETNSLGRRNRHSFQTLLIKVGEQWFAQNYYAVLSSNGNFNVNKNEEGQTCGHASVGISRFLPDTPSDEVAFSRGVYYLVNIPKIFEIFTNEYNWRDLGSWVYDLNPDVENQPTPITFNCVEDSQDDAKCIILFASSEARSNKKRRRRETNFVEKLLVKFSETSHNGHHTTKNYREKRVFTTFPPTVPITTSKYSHKTRQRSTTFTKAPMLQPRHTFSSISSIGTTTANPNKADELITISDGLFTIPTMPSSVEPNNKPLNISEAAQIIANKYCRYRDPGLYKLPLICDVFISCSLGGKATPMVCPKGTGFNPRINVCDHASYYECNTDNILVNALIPKSQAQLNHRNFCEYQGYGIYPDPSSCTNYYACTNARSIRMSCPAGLQFQPDETKKNGRCEFAYKVNCKEGKRTDEIA</sequence>
<dbReference type="InterPro" id="IPR051940">
    <property type="entry name" value="Chitin_bind-dev_reg"/>
</dbReference>
<protein>
    <recommendedName>
        <fullName evidence="7">Chitin-binding type-2 domain-containing protein</fullName>
    </recommendedName>
</protein>
<organism evidence="8 9">
    <name type="scientific">Clytia hemisphaerica</name>
    <dbReference type="NCBI Taxonomy" id="252671"/>
    <lineage>
        <taxon>Eukaryota</taxon>
        <taxon>Metazoa</taxon>
        <taxon>Cnidaria</taxon>
        <taxon>Hydrozoa</taxon>
        <taxon>Hydroidolina</taxon>
        <taxon>Leptothecata</taxon>
        <taxon>Obeliida</taxon>
        <taxon>Clytiidae</taxon>
        <taxon>Clytia</taxon>
    </lineage>
</organism>
<keyword evidence="2 6" id="KW-0732">Signal</keyword>
<evidence type="ECO:0000256" key="1">
    <source>
        <dbReference type="ARBA" id="ARBA00022669"/>
    </source>
</evidence>
<feature type="domain" description="Chitin-binding type-2" evidence="7">
    <location>
        <begin position="720"/>
        <end position="780"/>
    </location>
</feature>
<dbReference type="Gene3D" id="2.170.140.10">
    <property type="entry name" value="Chitin binding domain"/>
    <property type="match status" value="2"/>
</dbReference>